<name>A0A368MYR5_9FLAO</name>
<accession>A0A368MYR5</accession>
<dbReference type="OrthoDB" id="9775734at2"/>
<reference evidence="1 2" key="1">
    <citation type="submission" date="2018-07" db="EMBL/GenBank/DDBJ databases">
        <title>Chryseobacterium lacus sp. nov., isolated from lake water.</title>
        <authorList>
            <person name="Li C.-M."/>
        </authorList>
    </citation>
    <scope>NUCLEOTIDE SEQUENCE [LARGE SCALE GENOMIC DNA]</scope>
    <source>
        <strain evidence="1 2">YLOS41</strain>
    </source>
</reference>
<proteinExistence type="predicted"/>
<dbReference type="InterPro" id="IPR021246">
    <property type="entry name" value="DUF2797"/>
</dbReference>
<dbReference type="Pfam" id="PF10977">
    <property type="entry name" value="DUF2797"/>
    <property type="match status" value="1"/>
</dbReference>
<evidence type="ECO:0000313" key="1">
    <source>
        <dbReference type="EMBL" id="RCU43348.1"/>
    </source>
</evidence>
<organism evidence="1 2">
    <name type="scientific">Chryseobacterium lacus</name>
    <dbReference type="NCBI Taxonomy" id="2058346"/>
    <lineage>
        <taxon>Bacteria</taxon>
        <taxon>Pseudomonadati</taxon>
        <taxon>Bacteroidota</taxon>
        <taxon>Flavobacteriia</taxon>
        <taxon>Flavobacteriales</taxon>
        <taxon>Weeksellaceae</taxon>
        <taxon>Chryseobacterium group</taxon>
        <taxon>Chryseobacterium</taxon>
    </lineage>
</organism>
<dbReference type="Proteomes" id="UP000252172">
    <property type="component" value="Unassembled WGS sequence"/>
</dbReference>
<protein>
    <submittedName>
        <fullName evidence="1">DUF2797 domain-containing protein</fullName>
    </submittedName>
</protein>
<dbReference type="RefSeq" id="WP_114303202.1">
    <property type="nucleotide sequence ID" value="NZ_QPIE01000003.1"/>
</dbReference>
<dbReference type="EMBL" id="QPIE01000003">
    <property type="protein sequence ID" value="RCU43348.1"/>
    <property type="molecule type" value="Genomic_DNA"/>
</dbReference>
<dbReference type="AlphaFoldDB" id="A0A368MYR5"/>
<comment type="caution">
    <text evidence="1">The sequence shown here is derived from an EMBL/GenBank/DDBJ whole genome shotgun (WGS) entry which is preliminary data.</text>
</comment>
<sequence length="264" mass="30529">MKFQGQVLKMSTINDTPIQYYMNFSNDLINMNQLIGKKLKLTLIGYQCVNCGNDERLYRMGFCKNCFFESPYASDTIIRPELSTAHLGIAERDLQVEQEIQLVPHVVYLAYTGDVKVGVTRFNQLPTRWIDQGATFALPIAKTTNRYEAGMIEVALKEHLPDKTNYKKMLQDDFEDDLDLADFRNKIEQYFPEEFKNFYSMEGEVSRLDYPYEAPANINVFTLDKNPEFEGTLAGIKGQYLYFEGGNFINMRSHEGYVVELETL</sequence>
<keyword evidence="2" id="KW-1185">Reference proteome</keyword>
<gene>
    <name evidence="1" type="ORF">DQ356_04050</name>
</gene>
<evidence type="ECO:0000313" key="2">
    <source>
        <dbReference type="Proteomes" id="UP000252172"/>
    </source>
</evidence>